<sequence length="972" mass="107520">MSVEGRSSPREDNPDTKMATEEPIVGTELQEATGTEPVNVTEQTETASNLIVDSEPPIDQIEQQDEQESELNPAQIEDTTDNFEQPAADEPAIDSGAVGSHEDETNKTNTNNTDNTNDTIEPNLEENVQLENGNELDVSSNPENVEDSTNNELPVSKENIEQSFPDEQTQQTEQTKPQADQSEQTDAQPLSDPSVQSEQFSQQDDPSNTSGLNTGEPKEDSLTKISHEELSALQGGQEGSEPVGFVLNEENVAEPTNNSGGENNAEVEGNDESSTINEVSESLAPPTVPETEDSAPIDARDAPESSEVAQAEEQPQAPESDVPVTREAPDIEMDNNVENQGEGPSTNEDLISKDLEVPADSDSEDELFDIPDAEENDDMDNIVDNFTDPSAVSLPKKESETENENEASHTNGSVEKEDIEMEDAVKDESAEVDAEAEAKAEADAEAAADAEEEAEANAELDEEAEADTLSNPIKQTHAIIIPSYASWFRMKKIHKIEKDSLPEFFTGNHPSKSPKIYANYRNFMMNSYRLNPNEYLTLTSCRRNLVGDVGTLMRVHRFLNKWGLINYQVNPSFKPGYAIEKLPNENSVGLPYTGDFHVTYDTPRGLFPFDTYKPTTDNIDIGKLRSFLKSGGETEEKRGEKRTGEDTEGQSKRQRDNWTSEEEDSLVKSIKEFKNDWYKIAKAVGNKTPQECVMKFLKLPIEDKYNEQSDKLGLLKYAPNFPISSVDNPVMSNLAFMTQLVDSEVAKAASLSARKVVDKQLIERINGADSNGHPKENDKEVNENKDGEAKEGEENGKDPKTEDNTEEIESCGAVASTFGIVGARSHLFASYEEREMNKLSATIVNQQLAKVDLKLEKVEEMEKNYELERQFLAKQQEELFIDRLALTQSTLKITKKLEEAVELLKAKESNEDLSSIISEVQGLVYKSARQSLVKSTVDIPEEDGKSGDSADQSEDVKPLSIDTPQAFKVWAP</sequence>
<feature type="region of interest" description="Disordered" evidence="6">
    <location>
        <begin position="765"/>
        <end position="807"/>
    </location>
</feature>
<feature type="domain" description="SANT" evidence="9">
    <location>
        <begin position="653"/>
        <end position="704"/>
    </location>
</feature>
<feature type="region of interest" description="Disordered" evidence="6">
    <location>
        <begin position="630"/>
        <end position="661"/>
    </location>
</feature>
<dbReference type="InterPro" id="IPR017930">
    <property type="entry name" value="Myb_dom"/>
</dbReference>
<feature type="compositionally biased region" description="Basic and acidic residues" evidence="6">
    <location>
        <begin position="632"/>
        <end position="658"/>
    </location>
</feature>
<dbReference type="CDD" id="cd00167">
    <property type="entry name" value="SANT"/>
    <property type="match status" value="1"/>
</dbReference>
<dbReference type="InterPro" id="IPR009057">
    <property type="entry name" value="Homeodomain-like_sf"/>
</dbReference>
<feature type="coiled-coil region" evidence="5">
    <location>
        <begin position="844"/>
        <end position="878"/>
    </location>
</feature>
<dbReference type="InterPro" id="IPR032451">
    <property type="entry name" value="SMARCC_C"/>
</dbReference>
<evidence type="ECO:0000259" key="9">
    <source>
        <dbReference type="PROSITE" id="PS51293"/>
    </source>
</evidence>
<evidence type="ECO:0000256" key="5">
    <source>
        <dbReference type="SAM" id="Coils"/>
    </source>
</evidence>
<dbReference type="InterPro" id="IPR001005">
    <property type="entry name" value="SANT/Myb"/>
</dbReference>
<dbReference type="SUPFAM" id="SSF46689">
    <property type="entry name" value="Homeodomain-like"/>
    <property type="match status" value="2"/>
</dbReference>
<feature type="compositionally biased region" description="Basic and acidic residues" evidence="6">
    <location>
        <begin position="7"/>
        <end position="20"/>
    </location>
</feature>
<keyword evidence="1" id="KW-0805">Transcription regulation</keyword>
<feature type="compositionally biased region" description="Acidic residues" evidence="6">
    <location>
        <begin position="443"/>
        <end position="466"/>
    </location>
</feature>
<feature type="compositionally biased region" description="Low complexity" evidence="6">
    <location>
        <begin position="107"/>
        <end position="119"/>
    </location>
</feature>
<dbReference type="Proteomes" id="UP001497600">
    <property type="component" value="Chromosome G"/>
</dbReference>
<feature type="domain" description="Myb-like" evidence="7">
    <location>
        <begin position="650"/>
        <end position="700"/>
    </location>
</feature>
<evidence type="ECO:0000313" key="11">
    <source>
        <dbReference type="EMBL" id="CAK7916349.1"/>
    </source>
</evidence>
<feature type="compositionally biased region" description="Basic and acidic residues" evidence="6">
    <location>
        <begin position="772"/>
        <end position="803"/>
    </location>
</feature>
<dbReference type="InterPro" id="IPR017884">
    <property type="entry name" value="SANT_dom"/>
</dbReference>
<proteinExistence type="predicted"/>
<feature type="compositionally biased region" description="Polar residues" evidence="6">
    <location>
        <begin position="129"/>
        <end position="153"/>
    </location>
</feature>
<organism evidence="11 12">
    <name type="scientific">[Candida] anglica</name>
    <dbReference type="NCBI Taxonomy" id="148631"/>
    <lineage>
        <taxon>Eukaryota</taxon>
        <taxon>Fungi</taxon>
        <taxon>Dikarya</taxon>
        <taxon>Ascomycota</taxon>
        <taxon>Saccharomycotina</taxon>
        <taxon>Pichiomycetes</taxon>
        <taxon>Debaryomycetaceae</taxon>
        <taxon>Kurtzmaniella</taxon>
    </lineage>
</organism>
<evidence type="ECO:0000256" key="3">
    <source>
        <dbReference type="ARBA" id="ARBA00023163"/>
    </source>
</evidence>
<keyword evidence="12" id="KW-1185">Reference proteome</keyword>
<dbReference type="InterPro" id="IPR036388">
    <property type="entry name" value="WH-like_DNA-bd_sf"/>
</dbReference>
<dbReference type="Pfam" id="PF04433">
    <property type="entry name" value="SWIRM"/>
    <property type="match status" value="1"/>
</dbReference>
<reference evidence="11 12" key="1">
    <citation type="submission" date="2024-01" db="EMBL/GenBank/DDBJ databases">
        <authorList>
            <consortium name="Genoscope - CEA"/>
            <person name="William W."/>
        </authorList>
    </citation>
    <scope>NUCLEOTIDE SEQUENCE [LARGE SCALE GENOMIC DNA]</scope>
    <source>
        <strain evidence="11 12">29B2s-10</strain>
    </source>
</reference>
<dbReference type="PROSITE" id="PS50090">
    <property type="entry name" value="MYB_LIKE"/>
    <property type="match status" value="1"/>
</dbReference>
<name>A0ABP0EL76_9ASCO</name>
<dbReference type="Pfam" id="PF16495">
    <property type="entry name" value="SWIRM-assoc_1"/>
    <property type="match status" value="1"/>
</dbReference>
<keyword evidence="5" id="KW-0175">Coiled coil</keyword>
<dbReference type="EMBL" id="OZ004259">
    <property type="protein sequence ID" value="CAK7916349.1"/>
    <property type="molecule type" value="Genomic_DNA"/>
</dbReference>
<dbReference type="Gene3D" id="1.10.10.10">
    <property type="entry name" value="Winged helix-like DNA-binding domain superfamily/Winged helix DNA-binding domain"/>
    <property type="match status" value="1"/>
</dbReference>
<evidence type="ECO:0000259" key="7">
    <source>
        <dbReference type="PROSITE" id="PS50090"/>
    </source>
</evidence>
<feature type="compositionally biased region" description="Polar residues" evidence="6">
    <location>
        <begin position="176"/>
        <end position="213"/>
    </location>
</feature>
<evidence type="ECO:0000259" key="10">
    <source>
        <dbReference type="PROSITE" id="PS51294"/>
    </source>
</evidence>
<evidence type="ECO:0000256" key="4">
    <source>
        <dbReference type="ARBA" id="ARBA00023242"/>
    </source>
</evidence>
<dbReference type="PROSITE" id="PS51293">
    <property type="entry name" value="SANT"/>
    <property type="match status" value="1"/>
</dbReference>
<feature type="domain" description="HTH myb-type" evidence="10">
    <location>
        <begin position="650"/>
        <end position="692"/>
    </location>
</feature>
<feature type="region of interest" description="Disordered" evidence="6">
    <location>
        <begin position="936"/>
        <end position="963"/>
    </location>
</feature>
<gene>
    <name evidence="11" type="primary">SWI3</name>
    <name evidence="11" type="ORF">CAAN4_G03422</name>
</gene>
<evidence type="ECO:0000256" key="1">
    <source>
        <dbReference type="ARBA" id="ARBA00023015"/>
    </source>
</evidence>
<evidence type="ECO:0000256" key="6">
    <source>
        <dbReference type="SAM" id="MobiDB-lite"/>
    </source>
</evidence>
<dbReference type="PANTHER" id="PTHR12802">
    <property type="entry name" value="SWI/SNF COMPLEX-RELATED"/>
    <property type="match status" value="1"/>
</dbReference>
<evidence type="ECO:0000259" key="8">
    <source>
        <dbReference type="PROSITE" id="PS50934"/>
    </source>
</evidence>
<keyword evidence="2" id="KW-0238">DNA-binding</keyword>
<feature type="compositionally biased region" description="Polar residues" evidence="6">
    <location>
        <begin position="336"/>
        <end position="349"/>
    </location>
</feature>
<feature type="compositionally biased region" description="Acidic residues" evidence="6">
    <location>
        <begin position="357"/>
        <end position="381"/>
    </location>
</feature>
<dbReference type="PROSITE" id="PS50934">
    <property type="entry name" value="SWIRM"/>
    <property type="match status" value="1"/>
</dbReference>
<keyword evidence="3" id="KW-0804">Transcription</keyword>
<dbReference type="PANTHER" id="PTHR12802:SF41">
    <property type="entry name" value="BRAHMA ASSOCIATED PROTEIN 155 KDA"/>
    <property type="match status" value="1"/>
</dbReference>
<evidence type="ECO:0000313" key="12">
    <source>
        <dbReference type="Proteomes" id="UP001497600"/>
    </source>
</evidence>
<feature type="region of interest" description="Disordered" evidence="6">
    <location>
        <begin position="1"/>
        <end position="471"/>
    </location>
</feature>
<dbReference type="Gene3D" id="1.10.10.60">
    <property type="entry name" value="Homeodomain-like"/>
    <property type="match status" value="1"/>
</dbReference>
<evidence type="ECO:0000256" key="2">
    <source>
        <dbReference type="ARBA" id="ARBA00023125"/>
    </source>
</evidence>
<feature type="domain" description="SWIRM" evidence="8">
    <location>
        <begin position="479"/>
        <end position="576"/>
    </location>
</feature>
<dbReference type="InterPro" id="IPR007526">
    <property type="entry name" value="SWIRM"/>
</dbReference>
<accession>A0ABP0EL76</accession>
<keyword evidence="4" id="KW-0539">Nucleus</keyword>
<dbReference type="Pfam" id="PF00249">
    <property type="entry name" value="Myb_DNA-binding"/>
    <property type="match status" value="1"/>
</dbReference>
<feature type="compositionally biased region" description="Polar residues" evidence="6">
    <location>
        <begin position="30"/>
        <end position="51"/>
    </location>
</feature>
<protein>
    <submittedName>
        <fullName evidence="11">SWI/SNF complex subunit Swi3p</fullName>
    </submittedName>
</protein>
<dbReference type="SMART" id="SM00717">
    <property type="entry name" value="SANT"/>
    <property type="match status" value="1"/>
</dbReference>
<feature type="compositionally biased region" description="Basic and acidic residues" evidence="6">
    <location>
        <begin position="216"/>
        <end position="230"/>
    </location>
</feature>
<dbReference type="PROSITE" id="PS51294">
    <property type="entry name" value="HTH_MYB"/>
    <property type="match status" value="1"/>
</dbReference>